<feature type="transmembrane region" description="Helical" evidence="8">
    <location>
        <begin position="488"/>
        <end position="509"/>
    </location>
</feature>
<evidence type="ECO:0000256" key="1">
    <source>
        <dbReference type="ARBA" id="ARBA00004651"/>
    </source>
</evidence>
<evidence type="ECO:0000256" key="8">
    <source>
        <dbReference type="SAM" id="Phobius"/>
    </source>
</evidence>
<evidence type="ECO:0000256" key="5">
    <source>
        <dbReference type="ARBA" id="ARBA00022989"/>
    </source>
</evidence>
<organism evidence="10 11">
    <name type="scientific">Acanthaster planci</name>
    <name type="common">Crown-of-thorns starfish</name>
    <dbReference type="NCBI Taxonomy" id="133434"/>
    <lineage>
        <taxon>Eukaryota</taxon>
        <taxon>Metazoa</taxon>
        <taxon>Echinodermata</taxon>
        <taxon>Eleutherozoa</taxon>
        <taxon>Asterozoa</taxon>
        <taxon>Asteroidea</taxon>
        <taxon>Valvatacea</taxon>
        <taxon>Valvatida</taxon>
        <taxon>Acanthasteridae</taxon>
        <taxon>Acanthaster</taxon>
    </lineage>
</organism>
<keyword evidence="7" id="KW-0325">Glycoprotein</keyword>
<gene>
    <name evidence="11" type="primary">LOC110980640</name>
</gene>
<evidence type="ECO:0000256" key="4">
    <source>
        <dbReference type="ARBA" id="ARBA00022692"/>
    </source>
</evidence>
<keyword evidence="6 8" id="KW-0472">Membrane</keyword>
<keyword evidence="5 8" id="KW-1133">Transmembrane helix</keyword>
<dbReference type="RefSeq" id="XP_022093208.1">
    <property type="nucleotide sequence ID" value="XM_022237516.1"/>
</dbReference>
<feature type="transmembrane region" description="Helical" evidence="8">
    <location>
        <begin position="824"/>
        <end position="847"/>
    </location>
</feature>
<feature type="transmembrane region" description="Helical" evidence="8">
    <location>
        <begin position="267"/>
        <end position="287"/>
    </location>
</feature>
<comment type="similarity">
    <text evidence="2">Belongs to the patched family.</text>
</comment>
<feature type="transmembrane region" description="Helical" evidence="8">
    <location>
        <begin position="366"/>
        <end position="389"/>
    </location>
</feature>
<comment type="subcellular location">
    <subcellularLocation>
        <location evidence="1">Cell membrane</location>
        <topology evidence="1">Multi-pass membrane protein</topology>
    </subcellularLocation>
</comment>
<name>A0A8B7YIY8_ACAPL</name>
<dbReference type="AlphaFoldDB" id="A0A8B7YIY8"/>
<keyword evidence="10" id="KW-1185">Reference proteome</keyword>
<evidence type="ECO:0000256" key="3">
    <source>
        <dbReference type="ARBA" id="ARBA00022475"/>
    </source>
</evidence>
<accession>A0A8B7YIY8</accession>
<evidence type="ECO:0000259" key="9">
    <source>
        <dbReference type="PROSITE" id="PS50156"/>
    </source>
</evidence>
<feature type="transmembrane region" description="Helical" evidence="8">
    <location>
        <begin position="697"/>
        <end position="715"/>
    </location>
</feature>
<protein>
    <submittedName>
        <fullName evidence="11">Patched domain-containing protein 3-like</fullName>
    </submittedName>
</protein>
<proteinExistence type="inferred from homology"/>
<dbReference type="PANTHER" id="PTHR10796:SF92">
    <property type="entry name" value="PATCHED-RELATED, ISOFORM A"/>
    <property type="match status" value="1"/>
</dbReference>
<dbReference type="PROSITE" id="PS50156">
    <property type="entry name" value="SSD"/>
    <property type="match status" value="1"/>
</dbReference>
<dbReference type="Pfam" id="PF02460">
    <property type="entry name" value="Patched"/>
    <property type="match status" value="1"/>
</dbReference>
<reference evidence="11" key="1">
    <citation type="submission" date="2025-08" db="UniProtKB">
        <authorList>
            <consortium name="RefSeq"/>
        </authorList>
    </citation>
    <scope>IDENTIFICATION</scope>
</reference>
<feature type="transmembrane region" description="Helical" evidence="8">
    <location>
        <begin position="793"/>
        <end position="812"/>
    </location>
</feature>
<keyword evidence="4 8" id="KW-0812">Transmembrane</keyword>
<dbReference type="GeneID" id="110980640"/>
<keyword evidence="3" id="KW-1003">Cell membrane</keyword>
<dbReference type="Gene3D" id="1.20.1640.10">
    <property type="entry name" value="Multidrug efflux transporter AcrB transmembrane domain"/>
    <property type="match status" value="2"/>
</dbReference>
<feature type="transmembrane region" description="Helical" evidence="8">
    <location>
        <begin position="293"/>
        <end position="316"/>
    </location>
</feature>
<feature type="transmembrane region" description="Helical" evidence="8">
    <location>
        <begin position="754"/>
        <end position="773"/>
    </location>
</feature>
<evidence type="ECO:0000256" key="2">
    <source>
        <dbReference type="ARBA" id="ARBA00005585"/>
    </source>
</evidence>
<dbReference type="FunFam" id="1.20.1640.10:FF:000013">
    <property type="entry name" value="PaTched Related family"/>
    <property type="match status" value="1"/>
</dbReference>
<dbReference type="InterPro" id="IPR051697">
    <property type="entry name" value="Patched_domain-protein"/>
</dbReference>
<dbReference type="Proteomes" id="UP000694845">
    <property type="component" value="Unplaced"/>
</dbReference>
<dbReference type="InterPro" id="IPR003392">
    <property type="entry name" value="PTHD_SSD"/>
</dbReference>
<feature type="transmembrane region" description="Helical" evidence="8">
    <location>
        <begin position="323"/>
        <end position="346"/>
    </location>
</feature>
<dbReference type="KEGG" id="aplc:110980640"/>
<dbReference type="OMA" id="THSNPIE"/>
<feature type="domain" description="SSD" evidence="9">
    <location>
        <begin position="263"/>
        <end position="420"/>
    </location>
</feature>
<evidence type="ECO:0000256" key="6">
    <source>
        <dbReference type="ARBA" id="ARBA00023136"/>
    </source>
</evidence>
<evidence type="ECO:0000313" key="11">
    <source>
        <dbReference type="RefSeq" id="XP_022093208.1"/>
    </source>
</evidence>
<dbReference type="GO" id="GO:0005886">
    <property type="term" value="C:plasma membrane"/>
    <property type="evidence" value="ECO:0007669"/>
    <property type="project" value="UniProtKB-SubCell"/>
</dbReference>
<dbReference type="OrthoDB" id="6510177at2759"/>
<evidence type="ECO:0000313" key="10">
    <source>
        <dbReference type="Proteomes" id="UP000694845"/>
    </source>
</evidence>
<dbReference type="SUPFAM" id="SSF82866">
    <property type="entry name" value="Multidrug efflux transporter AcrB transmembrane domain"/>
    <property type="match status" value="2"/>
</dbReference>
<evidence type="ECO:0000256" key="7">
    <source>
        <dbReference type="ARBA" id="ARBA00023180"/>
    </source>
</evidence>
<dbReference type="InterPro" id="IPR000731">
    <property type="entry name" value="SSD"/>
</dbReference>
<dbReference type="PANTHER" id="PTHR10796">
    <property type="entry name" value="PATCHED-RELATED"/>
    <property type="match status" value="1"/>
</dbReference>
<feature type="transmembrane region" description="Helical" evidence="8">
    <location>
        <begin position="721"/>
        <end position="742"/>
    </location>
</feature>
<sequence length="965" mass="107761">MAFDCIEKVVKLFFFNYGGFIARHPYPFLLLPLLAGALGAGMVFLTEENSIENLYTPENGQAKTDRNTVETLFSEHGDNDTLVSHLSRLPRSGSVIIRQKDGQNILTQAAMEAILNLHEQITNITIQYNNQEYKFTDLCVKCDGVCNENPILAVYYYNASNVPLTSLTFPLYTPAGTIVPYFLGGGLGEVTFKSNSQDEVVSANAVRLSYFLRYQDDVEDQRSALWEEKFLEVVEAFTSSVVSVTREVSSTLETELDRASSNVVKDFAITFTIVITFSICSCVMLDWVRSKPWLAGCGVISAGLAVLSSFGLMSYIGVPYINVVGSAPFLILGIGVDDMFIMLAAWRQTDVRWPVEQRMRHAFSEAAMSITITSITDALAFGIGAITFFRSVRIFCMYTGMAVIFDYAFQITFFGACMVLTGRREAANRHCMSCLKVKPKSESSSTAYTIFCAGGLSQQASDRDEGDTNDHALMLFFKNYYGPFITRWWMVILTIILFLAYLGTAIYGCTQVREGLALRNLARDYSYAADFLDDEMEYFTAYGPQVSLVFIEQRDVWNPVVQDLMEDTLAKMEANEYTYSKDRNLTVSWLRDYLDFLQTINLVNPTKSQFINTLRHTFLEIAAYQKYSLDIVFNADNTSVAASRFFVTTKDLDSTENERYMMTDLRQIAEEAELPSIAYHPAFIFFDQYVAILPNTLQNLGIAVGAMLIVALLMIPNLICTVLVTLSLASIVTGVVGFMTLWQVNLDSIAMTNLILCIGFSVDFSAHISYAYISANTGSRRSSVVHSLYSLGMPIVQGSLSTILGVVVLAFTDSYIFRTFFKTMFLVISLGALHGLLFLPVFLLLTIPVKTRRVQDSSENLRDGRLAISPHDSPEKAFAMQPYPSAVDSANREPTTASYHPYRSQSVPYSISASVADSKPSFITCHQQPLQNSDHWQKWALSGNFAIPRARPTSAHSMREGIYPP</sequence>
<feature type="transmembrane region" description="Helical" evidence="8">
    <location>
        <begin position="401"/>
        <end position="422"/>
    </location>
</feature>